<reference evidence="4 5" key="1">
    <citation type="journal article" date="2018" name="Cell">
        <title>The Chara Genome: Secondary Complexity and Implications for Plant Terrestrialization.</title>
        <authorList>
            <person name="Nishiyama T."/>
            <person name="Sakayama H."/>
            <person name="Vries J.D."/>
            <person name="Buschmann H."/>
            <person name="Saint-Marcoux D."/>
            <person name="Ullrich K.K."/>
            <person name="Haas F.B."/>
            <person name="Vanderstraeten L."/>
            <person name="Becker D."/>
            <person name="Lang D."/>
            <person name="Vosolsobe S."/>
            <person name="Rombauts S."/>
            <person name="Wilhelmsson P.K.I."/>
            <person name="Janitza P."/>
            <person name="Kern R."/>
            <person name="Heyl A."/>
            <person name="Rumpler F."/>
            <person name="Villalobos L.I.A.C."/>
            <person name="Clay J.M."/>
            <person name="Skokan R."/>
            <person name="Toyoda A."/>
            <person name="Suzuki Y."/>
            <person name="Kagoshima H."/>
            <person name="Schijlen E."/>
            <person name="Tajeshwar N."/>
            <person name="Catarino B."/>
            <person name="Hetherington A.J."/>
            <person name="Saltykova A."/>
            <person name="Bonnot C."/>
            <person name="Breuninger H."/>
            <person name="Symeonidi A."/>
            <person name="Radhakrishnan G.V."/>
            <person name="Van Nieuwerburgh F."/>
            <person name="Deforce D."/>
            <person name="Chang C."/>
            <person name="Karol K.G."/>
            <person name="Hedrich R."/>
            <person name="Ulvskov P."/>
            <person name="Glockner G."/>
            <person name="Delwiche C.F."/>
            <person name="Petrasek J."/>
            <person name="Van de Peer Y."/>
            <person name="Friml J."/>
            <person name="Beilby M."/>
            <person name="Dolan L."/>
            <person name="Kohara Y."/>
            <person name="Sugano S."/>
            <person name="Fujiyama A."/>
            <person name="Delaux P.-M."/>
            <person name="Quint M."/>
            <person name="TheiBen G."/>
            <person name="Hagemann M."/>
            <person name="Harholt J."/>
            <person name="Dunand C."/>
            <person name="Zachgo S."/>
            <person name="Langdale J."/>
            <person name="Maumus F."/>
            <person name="Straeten D.V.D."/>
            <person name="Gould S.B."/>
            <person name="Rensing S.A."/>
        </authorList>
    </citation>
    <scope>NUCLEOTIDE SEQUENCE [LARGE SCALE GENOMIC DNA]</scope>
    <source>
        <strain evidence="4 5">S276</strain>
    </source>
</reference>
<dbReference type="InterPro" id="IPR001763">
    <property type="entry name" value="Rhodanese-like_dom"/>
</dbReference>
<evidence type="ECO:0008006" key="6">
    <source>
        <dbReference type="Google" id="ProtNLM"/>
    </source>
</evidence>
<feature type="domain" description="PpiC" evidence="2">
    <location>
        <begin position="167"/>
        <end position="258"/>
    </location>
</feature>
<gene>
    <name evidence="4" type="ORF">CBR_g54969</name>
</gene>
<keyword evidence="1" id="KW-0413">Isomerase</keyword>
<accession>A0A388K7F7</accession>
<dbReference type="InterPro" id="IPR046357">
    <property type="entry name" value="PPIase_dom_sf"/>
</dbReference>
<dbReference type="SUPFAM" id="SSF52821">
    <property type="entry name" value="Rhodanese/Cell cycle control phosphatase"/>
    <property type="match status" value="1"/>
</dbReference>
<dbReference type="Gene3D" id="3.10.50.40">
    <property type="match status" value="1"/>
</dbReference>
<dbReference type="GO" id="GO:0003755">
    <property type="term" value="F:peptidyl-prolyl cis-trans isomerase activity"/>
    <property type="evidence" value="ECO:0007669"/>
    <property type="project" value="UniProtKB-KW"/>
</dbReference>
<feature type="domain" description="Rhodanese" evidence="3">
    <location>
        <begin position="291"/>
        <end position="383"/>
    </location>
</feature>
<evidence type="ECO:0000259" key="3">
    <source>
        <dbReference type="PROSITE" id="PS50206"/>
    </source>
</evidence>
<evidence type="ECO:0000259" key="2">
    <source>
        <dbReference type="PROSITE" id="PS50198"/>
    </source>
</evidence>
<dbReference type="Pfam" id="PF00581">
    <property type="entry name" value="Rhodanese"/>
    <property type="match status" value="1"/>
</dbReference>
<dbReference type="Proteomes" id="UP000265515">
    <property type="component" value="Unassembled WGS sequence"/>
</dbReference>
<dbReference type="Pfam" id="PF13616">
    <property type="entry name" value="Rotamase_3"/>
    <property type="match status" value="1"/>
</dbReference>
<dbReference type="EMBL" id="BFEA01000068">
    <property type="protein sequence ID" value="GBG65990.1"/>
    <property type="molecule type" value="Genomic_DNA"/>
</dbReference>
<dbReference type="PANTHER" id="PTHR43629">
    <property type="entry name" value="PEPTIDYL-PROLYL CIS-TRANS ISOMERASE"/>
    <property type="match status" value="1"/>
</dbReference>
<dbReference type="SUPFAM" id="SSF54534">
    <property type="entry name" value="FKBP-like"/>
    <property type="match status" value="1"/>
</dbReference>
<dbReference type="Gramene" id="GBG65990">
    <property type="protein sequence ID" value="GBG65990"/>
    <property type="gene ID" value="CBR_g54969"/>
</dbReference>
<dbReference type="AlphaFoldDB" id="A0A388K7F7"/>
<keyword evidence="5" id="KW-1185">Reference proteome</keyword>
<dbReference type="PANTHER" id="PTHR43629:SF2">
    <property type="entry name" value="RHODANESE-LIKE_PPIC DOMAIN-CONTAINING PROTEIN 12, CHLOROPLASTIC"/>
    <property type="match status" value="1"/>
</dbReference>
<dbReference type="InterPro" id="IPR052204">
    <property type="entry name" value="PpiC/parvulin_rotamase"/>
</dbReference>
<keyword evidence="1" id="KW-0697">Rotamase</keyword>
<dbReference type="InterPro" id="IPR036873">
    <property type="entry name" value="Rhodanese-like_dom_sf"/>
</dbReference>
<organism evidence="4 5">
    <name type="scientific">Chara braunii</name>
    <name type="common">Braun's stonewort</name>
    <dbReference type="NCBI Taxonomy" id="69332"/>
    <lineage>
        <taxon>Eukaryota</taxon>
        <taxon>Viridiplantae</taxon>
        <taxon>Streptophyta</taxon>
        <taxon>Charophyceae</taxon>
        <taxon>Charales</taxon>
        <taxon>Characeae</taxon>
        <taxon>Chara</taxon>
    </lineage>
</organism>
<evidence type="ECO:0000256" key="1">
    <source>
        <dbReference type="PROSITE-ProRule" id="PRU00278"/>
    </source>
</evidence>
<sequence length="385" mass="41648">MARQIADRLCSLSGGLFSARTTGSLLPFSPSLSSSSAGSSSSASPSSNALRACQAKTTTILAALTGRKTETEQSPSSSSCAMLRSVGKTDRCGLVSTARVSSQSSMWSENGLSTVGSRCRSMVTVDGHPRKASGWRLIPAAAASSGVGGGERGGREEFHDQDEPLLEREILVQHLLVKEDQLALLLELEQKINREGVDLSDLALDYSLCPSKDQGGMLGWIGRGKTVPEFEKAAFTAPLNKVVRVKTKFGWHLLQVLAERAAAKVTELSVVELEGKLKEIAGSIDDLEREDFDLPQLIDVRELEEIEQASLPYFRAFPLSQFGKWGPSVTEALDQEKETIVLCHHGVRSLQMAQWLCSQGFMKVRNVTGGIDAYSRKVDASVPTY</sequence>
<dbReference type="OrthoDB" id="1911748at2759"/>
<proteinExistence type="predicted"/>
<dbReference type="PROSITE" id="PS50198">
    <property type="entry name" value="PPIC_PPIASE_2"/>
    <property type="match status" value="1"/>
</dbReference>
<dbReference type="PROSITE" id="PS50206">
    <property type="entry name" value="RHODANESE_3"/>
    <property type="match status" value="1"/>
</dbReference>
<dbReference type="Gene3D" id="3.40.250.10">
    <property type="entry name" value="Rhodanese-like domain"/>
    <property type="match status" value="1"/>
</dbReference>
<protein>
    <recommendedName>
        <fullName evidence="6">Peptidylprolyl isomerase</fullName>
    </recommendedName>
</protein>
<dbReference type="STRING" id="69332.A0A388K7F7"/>
<dbReference type="InterPro" id="IPR000297">
    <property type="entry name" value="PPIase_PpiC"/>
</dbReference>
<evidence type="ECO:0000313" key="5">
    <source>
        <dbReference type="Proteomes" id="UP000265515"/>
    </source>
</evidence>
<dbReference type="SMART" id="SM00450">
    <property type="entry name" value="RHOD"/>
    <property type="match status" value="1"/>
</dbReference>
<comment type="caution">
    <text evidence="4">The sequence shown here is derived from an EMBL/GenBank/DDBJ whole genome shotgun (WGS) entry which is preliminary data.</text>
</comment>
<evidence type="ECO:0000313" key="4">
    <source>
        <dbReference type="EMBL" id="GBG65990.1"/>
    </source>
</evidence>
<name>A0A388K7F7_CHABU</name>